<evidence type="ECO:0000313" key="2">
    <source>
        <dbReference type="EMBL" id="MBA8923193.1"/>
    </source>
</evidence>
<dbReference type="Gene3D" id="3.40.50.1820">
    <property type="entry name" value="alpha/beta hydrolase"/>
    <property type="match status" value="1"/>
</dbReference>
<name>A0ABR6B8K6_9PSEU</name>
<proteinExistence type="predicted"/>
<dbReference type="EMBL" id="JACJID010000001">
    <property type="protein sequence ID" value="MBA8923193.1"/>
    <property type="molecule type" value="Genomic_DNA"/>
</dbReference>
<dbReference type="InterPro" id="IPR000073">
    <property type="entry name" value="AB_hydrolase_1"/>
</dbReference>
<dbReference type="RefSeq" id="WP_042220897.1">
    <property type="nucleotide sequence ID" value="NZ_BAAABQ010000046.1"/>
</dbReference>
<dbReference type="Pfam" id="PF12697">
    <property type="entry name" value="Abhydrolase_6"/>
    <property type="match status" value="1"/>
</dbReference>
<accession>A0ABR6B8K6</accession>
<sequence>MTAFPVLRRKSTSDSPVRTLLLHGLGCTNAMWDEFVVHADGRLELWDVTLPWHGVDDPRWSHGEDQATALAEVLAGFDAVLAHSYTAGLLLEVFAEGLSPAVPSVLTNAFYRAGAEQFDWSTITYYLNDFHLIFAEALRWGPAARLTEQQRSKLALRLRDQIGPHGWVRFFATYLRSSTLDLSEVRAPQLVLSAACDIAARAEDGRALAQALPEGRFAELADCGHFPMLERPERFARLVSDFLSDAAGSWSPHTTDVACLELT</sequence>
<dbReference type="InterPro" id="IPR029058">
    <property type="entry name" value="AB_hydrolase_fold"/>
</dbReference>
<protein>
    <submittedName>
        <fullName evidence="2">Pimeloyl-ACP methyl ester carboxylesterase</fullName>
    </submittedName>
</protein>
<gene>
    <name evidence="2" type="ORF">BC739_000390</name>
</gene>
<dbReference type="SUPFAM" id="SSF53474">
    <property type="entry name" value="alpha/beta-Hydrolases"/>
    <property type="match status" value="1"/>
</dbReference>
<feature type="domain" description="AB hydrolase-1" evidence="1">
    <location>
        <begin position="20"/>
        <end position="237"/>
    </location>
</feature>
<organism evidence="2 3">
    <name type="scientific">Kutzneria viridogrisea</name>
    <dbReference type="NCBI Taxonomy" id="47990"/>
    <lineage>
        <taxon>Bacteria</taxon>
        <taxon>Bacillati</taxon>
        <taxon>Actinomycetota</taxon>
        <taxon>Actinomycetes</taxon>
        <taxon>Pseudonocardiales</taxon>
        <taxon>Pseudonocardiaceae</taxon>
        <taxon>Kutzneria</taxon>
    </lineage>
</organism>
<evidence type="ECO:0000259" key="1">
    <source>
        <dbReference type="Pfam" id="PF12697"/>
    </source>
</evidence>
<dbReference type="Proteomes" id="UP000517916">
    <property type="component" value="Unassembled WGS sequence"/>
</dbReference>
<comment type="caution">
    <text evidence="2">The sequence shown here is derived from an EMBL/GenBank/DDBJ whole genome shotgun (WGS) entry which is preliminary data.</text>
</comment>
<keyword evidence="3" id="KW-1185">Reference proteome</keyword>
<reference evidence="2 3" key="1">
    <citation type="submission" date="2020-08" db="EMBL/GenBank/DDBJ databases">
        <title>Genomic Encyclopedia of Archaeal and Bacterial Type Strains, Phase II (KMG-II): from individual species to whole genera.</title>
        <authorList>
            <person name="Goeker M."/>
        </authorList>
    </citation>
    <scope>NUCLEOTIDE SEQUENCE [LARGE SCALE GENOMIC DNA]</scope>
    <source>
        <strain evidence="2 3">DSM 43850</strain>
    </source>
</reference>
<dbReference type="PANTHER" id="PTHR43689:SF8">
    <property type="entry name" value="ALPHA_BETA-HYDROLASES SUPERFAMILY PROTEIN"/>
    <property type="match status" value="1"/>
</dbReference>
<dbReference type="PANTHER" id="PTHR43689">
    <property type="entry name" value="HYDROLASE"/>
    <property type="match status" value="1"/>
</dbReference>
<evidence type="ECO:0000313" key="3">
    <source>
        <dbReference type="Proteomes" id="UP000517916"/>
    </source>
</evidence>